<dbReference type="Proteomes" id="UP000190750">
    <property type="component" value="Unassembled WGS sequence"/>
</dbReference>
<dbReference type="AlphaFoldDB" id="A0A1T1AR70"/>
<keyword evidence="2" id="KW-1185">Reference proteome</keyword>
<gene>
    <name evidence="1" type="ORF">RF819_06870</name>
</gene>
<sequence length="192" mass="20996">MAARPHTAALVLASCALSGCSILSPMPLWELTKATGQLAFSALQTEPGEASDTVYHAHARFSSLCIEYNPQTQTADVLPALQLALRAHQIDSRVYESAINTPHCPVWLRYSAQMEWGKSPYSERYQAYISQATLSLQTDRGQVLSSSHYSLGDGMRTSKWASTQDKLAPVVSALVTGIQPDKRTTQPVKEQS</sequence>
<comment type="caution">
    <text evidence="1">The sequence shown here is derived from an EMBL/GenBank/DDBJ whole genome shotgun (WGS) entry which is preliminary data.</text>
</comment>
<evidence type="ECO:0000313" key="1">
    <source>
        <dbReference type="EMBL" id="OOV06493.1"/>
    </source>
</evidence>
<accession>A0A1T1AR70</accession>
<dbReference type="RefSeq" id="WP_078364288.1">
    <property type="nucleotide sequence ID" value="NZ_MTJN01000002.1"/>
</dbReference>
<dbReference type="STRING" id="28066.RF819_06870"/>
<evidence type="ECO:0000313" key="2">
    <source>
        <dbReference type="Proteomes" id="UP000190750"/>
    </source>
</evidence>
<dbReference type="OrthoDB" id="8589277at2"/>
<name>A0A1T1AR70_RHOFE</name>
<organism evidence="1 2">
    <name type="scientific">Rhodoferax fermentans</name>
    <dbReference type="NCBI Taxonomy" id="28066"/>
    <lineage>
        <taxon>Bacteria</taxon>
        <taxon>Pseudomonadati</taxon>
        <taxon>Pseudomonadota</taxon>
        <taxon>Betaproteobacteria</taxon>
        <taxon>Burkholderiales</taxon>
        <taxon>Comamonadaceae</taxon>
        <taxon>Rhodoferax</taxon>
    </lineage>
</organism>
<dbReference type="EMBL" id="MTJN01000002">
    <property type="protein sequence ID" value="OOV06493.1"/>
    <property type="molecule type" value="Genomic_DNA"/>
</dbReference>
<dbReference type="PROSITE" id="PS51257">
    <property type="entry name" value="PROKAR_LIPOPROTEIN"/>
    <property type="match status" value="1"/>
</dbReference>
<evidence type="ECO:0008006" key="3">
    <source>
        <dbReference type="Google" id="ProtNLM"/>
    </source>
</evidence>
<protein>
    <recommendedName>
        <fullName evidence="3">Cell division protein FtsI</fullName>
    </recommendedName>
</protein>
<reference evidence="1 2" key="1">
    <citation type="submission" date="2017-01" db="EMBL/GenBank/DDBJ databases">
        <title>Genome sequencing of Rhodoferax fermentans JCM 7819.</title>
        <authorList>
            <person name="Kim Y.J."/>
            <person name="Farh M.E.-A."/>
            <person name="Yang D.-C."/>
        </authorList>
    </citation>
    <scope>NUCLEOTIDE SEQUENCE [LARGE SCALE GENOMIC DNA]</scope>
    <source>
        <strain evidence="1 2">JCM 7819</strain>
    </source>
</reference>
<proteinExistence type="predicted"/>